<evidence type="ECO:0000256" key="2">
    <source>
        <dbReference type="ARBA" id="ARBA00022734"/>
    </source>
</evidence>
<dbReference type="InterPro" id="IPR000922">
    <property type="entry name" value="Lectin_gal-bd_dom"/>
</dbReference>
<reference evidence="6" key="3">
    <citation type="submission" date="2025-08" db="UniProtKB">
        <authorList>
            <consortium name="Ensembl"/>
        </authorList>
    </citation>
    <scope>IDENTIFICATION</scope>
</reference>
<protein>
    <recommendedName>
        <fullName evidence="5">SUEL-type lectin domain-containing protein</fullName>
    </recommendedName>
</protein>
<feature type="chain" id="PRO_5044234800" description="SUEL-type lectin domain-containing protein" evidence="4">
    <location>
        <begin position="23"/>
        <end position="257"/>
    </location>
</feature>
<evidence type="ECO:0000256" key="1">
    <source>
        <dbReference type="ARBA" id="ARBA00022546"/>
    </source>
</evidence>
<evidence type="ECO:0000256" key="4">
    <source>
        <dbReference type="SAM" id="SignalP"/>
    </source>
</evidence>
<dbReference type="FunFam" id="2.60.120.740:FF:000003">
    <property type="entry name" value="Protein eva-1 homolog C"/>
    <property type="match status" value="1"/>
</dbReference>
<dbReference type="GeneTree" id="ENSGT00940000154285"/>
<evidence type="ECO:0000313" key="6">
    <source>
        <dbReference type="Ensembl" id="ENSACLP00000049911.1"/>
    </source>
</evidence>
<reference evidence="7" key="2">
    <citation type="submission" date="2023-03" db="EMBL/GenBank/DDBJ databases">
        <authorList>
            <consortium name="Wellcome Sanger Institute Data Sharing"/>
        </authorList>
    </citation>
    <scope>NUCLEOTIDE SEQUENCE [LARGE SCALE GENOMIC DNA]</scope>
</reference>
<dbReference type="GO" id="GO:0030246">
    <property type="term" value="F:carbohydrate binding"/>
    <property type="evidence" value="ECO:0007669"/>
    <property type="project" value="UniProtKB-KW"/>
</dbReference>
<feature type="signal peptide" evidence="4">
    <location>
        <begin position="1"/>
        <end position="22"/>
    </location>
</feature>
<dbReference type="CDD" id="cd22833">
    <property type="entry name" value="Gal_Rha_Lectin_CSL1-2_RBL_SML_rpt1"/>
    <property type="match status" value="1"/>
</dbReference>
<evidence type="ECO:0000259" key="5">
    <source>
        <dbReference type="PROSITE" id="PS50228"/>
    </source>
</evidence>
<dbReference type="PANTHER" id="PTHR46780">
    <property type="entry name" value="PROTEIN EVA-1"/>
    <property type="match status" value="1"/>
</dbReference>
<dbReference type="InterPro" id="IPR043159">
    <property type="entry name" value="Lectin_gal-bd_sf"/>
</dbReference>
<keyword evidence="3" id="KW-0677">Repeat</keyword>
<dbReference type="AlphaFoldDB" id="A0AAX7T6S7"/>
<dbReference type="PROSITE" id="PS50228">
    <property type="entry name" value="SUEL_LECTIN"/>
    <property type="match status" value="1"/>
</dbReference>
<evidence type="ECO:0000313" key="7">
    <source>
        <dbReference type="Proteomes" id="UP000265100"/>
    </source>
</evidence>
<feature type="domain" description="SUEL-type lectin" evidence="5">
    <location>
        <begin position="163"/>
        <end position="252"/>
    </location>
</feature>
<keyword evidence="2" id="KW-0430">Lectin</keyword>
<reference evidence="6 7" key="1">
    <citation type="submission" date="2018-05" db="EMBL/GenBank/DDBJ databases">
        <authorList>
            <person name="Datahose"/>
        </authorList>
    </citation>
    <scope>NUCLEOTIDE SEQUENCE</scope>
</reference>
<evidence type="ECO:0000256" key="3">
    <source>
        <dbReference type="ARBA" id="ARBA00022737"/>
    </source>
</evidence>
<keyword evidence="1" id="KW-0348">Hemagglutinin</keyword>
<dbReference type="Proteomes" id="UP000265100">
    <property type="component" value="Chromosome 2"/>
</dbReference>
<dbReference type="Pfam" id="PF02140">
    <property type="entry name" value="SUEL_Lectin"/>
    <property type="match status" value="1"/>
</dbReference>
<dbReference type="Ensembl" id="ENSACLT00000069211.1">
    <property type="protein sequence ID" value="ENSACLP00000049911.1"/>
    <property type="gene ID" value="ENSACLG00000009270.2"/>
</dbReference>
<keyword evidence="7" id="KW-1185">Reference proteome</keyword>
<reference evidence="6" key="4">
    <citation type="submission" date="2025-09" db="UniProtKB">
        <authorList>
            <consortium name="Ensembl"/>
        </authorList>
    </citation>
    <scope>IDENTIFICATION</scope>
</reference>
<sequence length="257" mass="28139">MLSSRLSSTLLLAATCVLMTSGFPRTGPLAHFPVSTERVITCDSFDGVQRLSCENGVIIVQSVLFGRTDAETCSEGRPAEQLKNTQCSQDGALKVVKSRYTNLSTLYQSLIDHFNPPLSPCRCDGQKVCEINTVLFHTSDPCFGIYKYVDTTYACFPAIHSVTCEDSLANLQCDEGQVLLIHRADYGRHDATTCSFNRPASQLQNVQCSKQINKVAESCNGKSSCTVKVSGSVFGDPCYGIYKYLEVAYSCHFADES</sequence>
<dbReference type="Gene3D" id="2.60.120.740">
    <property type="match status" value="2"/>
</dbReference>
<dbReference type="CDD" id="cd22835">
    <property type="entry name" value="Gal_Rha_Lectin_SML_rpt2"/>
    <property type="match status" value="1"/>
</dbReference>
<name>A0AAX7T6S7_ASTCA</name>
<accession>A0AAX7T6S7</accession>
<proteinExistence type="predicted"/>
<keyword evidence="4" id="KW-0732">Signal</keyword>
<organism evidence="6 7">
    <name type="scientific">Astatotilapia calliptera</name>
    <name type="common">Eastern happy</name>
    <name type="synonym">Chromis callipterus</name>
    <dbReference type="NCBI Taxonomy" id="8154"/>
    <lineage>
        <taxon>Eukaryota</taxon>
        <taxon>Metazoa</taxon>
        <taxon>Chordata</taxon>
        <taxon>Craniata</taxon>
        <taxon>Vertebrata</taxon>
        <taxon>Euteleostomi</taxon>
        <taxon>Actinopterygii</taxon>
        <taxon>Neopterygii</taxon>
        <taxon>Teleostei</taxon>
        <taxon>Neoteleostei</taxon>
        <taxon>Acanthomorphata</taxon>
        <taxon>Ovalentaria</taxon>
        <taxon>Cichlomorphae</taxon>
        <taxon>Cichliformes</taxon>
        <taxon>Cichlidae</taxon>
        <taxon>African cichlids</taxon>
        <taxon>Pseudocrenilabrinae</taxon>
        <taxon>Haplochromini</taxon>
        <taxon>Astatotilapia</taxon>
    </lineage>
</organism>